<organism evidence="1 2">
    <name type="scientific">Phlebia brevispora</name>
    <dbReference type="NCBI Taxonomy" id="194682"/>
    <lineage>
        <taxon>Eukaryota</taxon>
        <taxon>Fungi</taxon>
        <taxon>Dikarya</taxon>
        <taxon>Basidiomycota</taxon>
        <taxon>Agaricomycotina</taxon>
        <taxon>Agaricomycetes</taxon>
        <taxon>Polyporales</taxon>
        <taxon>Meruliaceae</taxon>
        <taxon>Phlebia</taxon>
    </lineage>
</organism>
<name>A0ACC1T7C7_9APHY</name>
<accession>A0ACC1T7C7</accession>
<protein>
    <submittedName>
        <fullName evidence="1">Uncharacterized protein</fullName>
    </submittedName>
</protein>
<dbReference type="EMBL" id="JANHOG010000393">
    <property type="protein sequence ID" value="KAJ3554822.1"/>
    <property type="molecule type" value="Genomic_DNA"/>
</dbReference>
<evidence type="ECO:0000313" key="1">
    <source>
        <dbReference type="EMBL" id="KAJ3554822.1"/>
    </source>
</evidence>
<evidence type="ECO:0000313" key="2">
    <source>
        <dbReference type="Proteomes" id="UP001148662"/>
    </source>
</evidence>
<gene>
    <name evidence="1" type="ORF">NM688_g2905</name>
</gene>
<comment type="caution">
    <text evidence="1">The sequence shown here is derived from an EMBL/GenBank/DDBJ whole genome shotgun (WGS) entry which is preliminary data.</text>
</comment>
<proteinExistence type="predicted"/>
<dbReference type="Proteomes" id="UP001148662">
    <property type="component" value="Unassembled WGS sequence"/>
</dbReference>
<keyword evidence="2" id="KW-1185">Reference proteome</keyword>
<reference evidence="1" key="1">
    <citation type="submission" date="2022-07" db="EMBL/GenBank/DDBJ databases">
        <title>Genome Sequence of Phlebia brevispora.</title>
        <authorList>
            <person name="Buettner E."/>
        </authorList>
    </citation>
    <scope>NUCLEOTIDE SEQUENCE</scope>
    <source>
        <strain evidence="1">MPL23</strain>
    </source>
</reference>
<sequence>MTAIVMLYNSPTLIPIVIFGITVPWAYALRRNSRLVRPPGPRRWPIIGNLLDAPSENEYQAAHKWGRDLIYLEILGTPITFIERGKIALDLFSKRSVWYSDRPRFVLAGDMIGMDRLIPLRRFGEDHKLERKLMNQALSATAVTKWRPTVTRGVYNLLLALLDEPSDFVAHFRSMAGSLIFTVIYGYEIEKDHDPYVKLADELAQAMGNAIGLDWIVEFLPFLRFIPGLPSSRFAAKYRARTEECVERPHQLFKSLPDREEKRNSLCGSLLFADDGKFSATPEVEERVKWIAASMYSAGMDTTVTTLTQFIMIMVLYPEVQRKAQKEIDEVVGPFRLPTHDDRPRLAYIDCVFKEVMRWGTPVPLSLPHRLTRDDRYNGYDLPEGTLCNANFWSILHNEEDYTDPFKFDPDRFTAKPGHAPETDPFTYAFGFGRRIAALVPKLRRMEISQDVAAHVALVRHIQFSPDGKFLATSSWDRTSMIFRVTDSFAVHRILAHPGGFVSQVAWSPNGKSLLCKTAHGIKIWTEDGVCKKTIHRHHPVHSVAWYPHGEAFLSVEPSAVVKMDLNGQVLDSYNTDRITIHDVAVTEDAQRMLCVGVLLASADGYKPKKSRAEKQILVYNFDKKEVESRVPVLHDVRDITLTRPLTGQEQVALVSYENKAPPQLWKIDVVSKTETARLSLRHTYMPKSPVDFAGPSYFGGKNDQLILCAGKGGDIHIWDRDSAALLHYIPPQGGGDLTCVAWNPISDPFMFATGSHDGAVRIWTSPEGAFEDATSSRTGTQPANTPRTASPSLFDADYRTDSPAAVTEPADSPGPSGSQDYFRRDVGRPGPTVTFTTSP</sequence>